<sequence length="124" mass="14473">CCSLVRARSSLIYSFQSRESKQKREELLQKWSEGHTRHRSSARMSRKSIGLTSLNTLKLELTRKTLKSCTRRCIKPFMLIQPQRSWRNSLQRSTQEKLTYDERKEKLIERLNALNAASGGADDE</sequence>
<reference evidence="2 3" key="1">
    <citation type="journal article" date="2016" name="Sci. Rep.">
        <title>The genome sequence of the outbreeding globe artichoke constructed de novo incorporating a phase-aware low-pass sequencing strategy of F1 progeny.</title>
        <authorList>
            <person name="Scaglione D."/>
            <person name="Reyes-Chin-Wo S."/>
            <person name="Acquadro A."/>
            <person name="Froenicke L."/>
            <person name="Portis E."/>
            <person name="Beitel C."/>
            <person name="Tirone M."/>
            <person name="Mauro R."/>
            <person name="Lo Monaco A."/>
            <person name="Mauromicale G."/>
            <person name="Faccioli P."/>
            <person name="Cattivelli L."/>
            <person name="Rieseberg L."/>
            <person name="Michelmore R."/>
            <person name="Lanteri S."/>
        </authorList>
    </citation>
    <scope>NUCLEOTIDE SEQUENCE [LARGE SCALE GENOMIC DNA]</scope>
    <source>
        <strain evidence="2">2C</strain>
    </source>
</reference>
<feature type="non-terminal residue" evidence="2">
    <location>
        <position position="1"/>
    </location>
</feature>
<evidence type="ECO:0000256" key="1">
    <source>
        <dbReference type="SAM" id="MobiDB-lite"/>
    </source>
</evidence>
<accession>A0A103Y2X4</accession>
<feature type="non-terminal residue" evidence="2">
    <location>
        <position position="124"/>
    </location>
</feature>
<evidence type="ECO:0000313" key="2">
    <source>
        <dbReference type="EMBL" id="KVI01550.1"/>
    </source>
</evidence>
<feature type="compositionally biased region" description="Basic and acidic residues" evidence="1">
    <location>
        <begin position="26"/>
        <end position="35"/>
    </location>
</feature>
<name>A0A103Y2X4_CYNCS</name>
<keyword evidence="3" id="KW-1185">Reference proteome</keyword>
<dbReference type="EMBL" id="LEKV01003039">
    <property type="protein sequence ID" value="KVI01550.1"/>
    <property type="molecule type" value="Genomic_DNA"/>
</dbReference>
<dbReference type="Proteomes" id="UP000243975">
    <property type="component" value="Unassembled WGS sequence"/>
</dbReference>
<proteinExistence type="predicted"/>
<organism evidence="2 3">
    <name type="scientific">Cynara cardunculus var. scolymus</name>
    <name type="common">Globe artichoke</name>
    <name type="synonym">Cynara scolymus</name>
    <dbReference type="NCBI Taxonomy" id="59895"/>
    <lineage>
        <taxon>Eukaryota</taxon>
        <taxon>Viridiplantae</taxon>
        <taxon>Streptophyta</taxon>
        <taxon>Embryophyta</taxon>
        <taxon>Tracheophyta</taxon>
        <taxon>Spermatophyta</taxon>
        <taxon>Magnoliopsida</taxon>
        <taxon>eudicotyledons</taxon>
        <taxon>Gunneridae</taxon>
        <taxon>Pentapetalae</taxon>
        <taxon>asterids</taxon>
        <taxon>campanulids</taxon>
        <taxon>Asterales</taxon>
        <taxon>Asteraceae</taxon>
        <taxon>Carduoideae</taxon>
        <taxon>Cardueae</taxon>
        <taxon>Carduinae</taxon>
        <taxon>Cynara</taxon>
    </lineage>
</organism>
<feature type="region of interest" description="Disordered" evidence="1">
    <location>
        <begin position="26"/>
        <end position="47"/>
    </location>
</feature>
<dbReference type="Gramene" id="KVI01550">
    <property type="protein sequence ID" value="KVI01550"/>
    <property type="gene ID" value="Ccrd_020179"/>
</dbReference>
<protein>
    <submittedName>
        <fullName evidence="2">Uncharacterized protein</fullName>
    </submittedName>
</protein>
<gene>
    <name evidence="2" type="ORF">Ccrd_020179</name>
</gene>
<dbReference type="AlphaFoldDB" id="A0A103Y2X4"/>
<feature type="compositionally biased region" description="Basic residues" evidence="1">
    <location>
        <begin position="36"/>
        <end position="46"/>
    </location>
</feature>
<evidence type="ECO:0000313" key="3">
    <source>
        <dbReference type="Proteomes" id="UP000243975"/>
    </source>
</evidence>
<comment type="caution">
    <text evidence="2">The sequence shown here is derived from an EMBL/GenBank/DDBJ whole genome shotgun (WGS) entry which is preliminary data.</text>
</comment>